<evidence type="ECO:0000313" key="16">
    <source>
        <dbReference type="Proteomes" id="UP001143370"/>
    </source>
</evidence>
<evidence type="ECO:0000256" key="12">
    <source>
        <dbReference type="ARBA" id="ARBA00037975"/>
    </source>
</evidence>
<reference evidence="15" key="1">
    <citation type="journal article" date="2014" name="Int. J. Syst. Evol. Microbiol.">
        <title>Complete genome sequence of Corynebacterium casei LMG S-19264T (=DSM 44701T), isolated from a smear-ripened cheese.</title>
        <authorList>
            <consortium name="US DOE Joint Genome Institute (JGI-PGF)"/>
            <person name="Walter F."/>
            <person name="Albersmeier A."/>
            <person name="Kalinowski J."/>
            <person name="Ruckert C."/>
        </authorList>
    </citation>
    <scope>NUCLEOTIDE SEQUENCE</scope>
    <source>
        <strain evidence="15">VKM B-2484</strain>
    </source>
</reference>
<evidence type="ECO:0000259" key="14">
    <source>
        <dbReference type="Pfam" id="PF01292"/>
    </source>
</evidence>
<evidence type="ECO:0000256" key="1">
    <source>
        <dbReference type="ARBA" id="ARBA00001970"/>
    </source>
</evidence>
<evidence type="ECO:0000256" key="9">
    <source>
        <dbReference type="ARBA" id="ARBA00022989"/>
    </source>
</evidence>
<dbReference type="PANTHER" id="PTHR30529:SF3">
    <property type="entry name" value="CYTOCHROME B561 HOMOLOG 1"/>
    <property type="match status" value="1"/>
</dbReference>
<evidence type="ECO:0000256" key="5">
    <source>
        <dbReference type="ARBA" id="ARBA00022617"/>
    </source>
</evidence>
<feature type="domain" description="Cytochrome b561 bacterial/Ni-hydrogenase" evidence="14">
    <location>
        <begin position="4"/>
        <end position="168"/>
    </location>
</feature>
<keyword evidence="6 13" id="KW-0812">Transmembrane</keyword>
<dbReference type="RefSeq" id="WP_213375303.1">
    <property type="nucleotide sequence ID" value="NZ_BSFJ01000002.1"/>
</dbReference>
<organism evidence="15 16">
    <name type="scientific">Ancylobacter dichloromethanicus</name>
    <dbReference type="NCBI Taxonomy" id="518825"/>
    <lineage>
        <taxon>Bacteria</taxon>
        <taxon>Pseudomonadati</taxon>
        <taxon>Pseudomonadota</taxon>
        <taxon>Alphaproteobacteria</taxon>
        <taxon>Hyphomicrobiales</taxon>
        <taxon>Xanthobacteraceae</taxon>
        <taxon>Ancylobacter</taxon>
    </lineage>
</organism>
<keyword evidence="4" id="KW-1003">Cell membrane</keyword>
<dbReference type="Pfam" id="PF01292">
    <property type="entry name" value="Ni_hydr_CYTB"/>
    <property type="match status" value="1"/>
</dbReference>
<dbReference type="PANTHER" id="PTHR30529">
    <property type="entry name" value="CYTOCHROME B561"/>
    <property type="match status" value="1"/>
</dbReference>
<comment type="cofactor">
    <cofactor evidence="1">
        <name>heme b</name>
        <dbReference type="ChEBI" id="CHEBI:60344"/>
    </cofactor>
</comment>
<dbReference type="InterPro" id="IPR052168">
    <property type="entry name" value="Cytochrome_b561_oxidase"/>
</dbReference>
<keyword evidence="9 13" id="KW-1133">Transmembrane helix</keyword>
<dbReference type="InterPro" id="IPR016174">
    <property type="entry name" value="Di-haem_cyt_TM"/>
</dbReference>
<dbReference type="GO" id="GO:0005886">
    <property type="term" value="C:plasma membrane"/>
    <property type="evidence" value="ECO:0007669"/>
    <property type="project" value="UniProtKB-SubCell"/>
</dbReference>
<keyword evidence="8" id="KW-0249">Electron transport</keyword>
<protein>
    <submittedName>
        <fullName evidence="15">Cytochrome b</fullName>
    </submittedName>
</protein>
<dbReference type="EMBL" id="BSFJ01000002">
    <property type="protein sequence ID" value="GLK70279.1"/>
    <property type="molecule type" value="Genomic_DNA"/>
</dbReference>
<evidence type="ECO:0000256" key="4">
    <source>
        <dbReference type="ARBA" id="ARBA00022475"/>
    </source>
</evidence>
<keyword evidence="7" id="KW-0479">Metal-binding</keyword>
<keyword evidence="16" id="KW-1185">Reference proteome</keyword>
<comment type="similarity">
    <text evidence="12">Belongs to the cytochrome b561 family.</text>
</comment>
<dbReference type="GO" id="GO:0022904">
    <property type="term" value="P:respiratory electron transport chain"/>
    <property type="evidence" value="ECO:0007669"/>
    <property type="project" value="InterPro"/>
</dbReference>
<comment type="caution">
    <text evidence="15">The sequence shown here is derived from an EMBL/GenBank/DDBJ whole genome shotgun (WGS) entry which is preliminary data.</text>
</comment>
<proteinExistence type="inferred from homology"/>
<keyword evidence="10" id="KW-0408">Iron</keyword>
<evidence type="ECO:0000256" key="11">
    <source>
        <dbReference type="ARBA" id="ARBA00023136"/>
    </source>
</evidence>
<gene>
    <name evidence="15" type="ORF">GCM10017643_03940</name>
</gene>
<accession>A0A9W6J6K9</accession>
<keyword evidence="3" id="KW-0813">Transport</keyword>
<sequence>MVQRYSKFMIVLHWLTAICVVIAWFLGEGGPQILKNPPTVHFAFGLAVLVLVVPRLIARLAGGAPRLDPRSAPLLQLAAKTGHAVLYAFLIAMPLSGWYAASALGIPVTVFGVTLPALTAPIQQPPGIVADLHSNGGTVFLVIAGLHGLMALYHHFVLKDDTLRRMTPA</sequence>
<feature type="transmembrane region" description="Helical" evidence="13">
    <location>
        <begin position="139"/>
        <end position="158"/>
    </location>
</feature>
<feature type="transmembrane region" description="Helical" evidence="13">
    <location>
        <begin position="7"/>
        <end position="27"/>
    </location>
</feature>
<evidence type="ECO:0000256" key="7">
    <source>
        <dbReference type="ARBA" id="ARBA00022723"/>
    </source>
</evidence>
<feature type="transmembrane region" description="Helical" evidence="13">
    <location>
        <begin position="39"/>
        <end position="62"/>
    </location>
</feature>
<evidence type="ECO:0000313" key="15">
    <source>
        <dbReference type="EMBL" id="GLK70279.1"/>
    </source>
</evidence>
<reference evidence="15" key="2">
    <citation type="submission" date="2023-01" db="EMBL/GenBank/DDBJ databases">
        <authorList>
            <person name="Sun Q."/>
            <person name="Evtushenko L."/>
        </authorList>
    </citation>
    <scope>NUCLEOTIDE SEQUENCE</scope>
    <source>
        <strain evidence="15">VKM B-2484</strain>
    </source>
</reference>
<comment type="subcellular location">
    <subcellularLocation>
        <location evidence="2">Cell membrane</location>
        <topology evidence="2">Multi-pass membrane protein</topology>
    </subcellularLocation>
</comment>
<dbReference type="SUPFAM" id="SSF81342">
    <property type="entry name" value="Transmembrane di-heme cytochromes"/>
    <property type="match status" value="1"/>
</dbReference>
<dbReference type="GO" id="GO:0009055">
    <property type="term" value="F:electron transfer activity"/>
    <property type="evidence" value="ECO:0007669"/>
    <property type="project" value="InterPro"/>
</dbReference>
<evidence type="ECO:0000256" key="3">
    <source>
        <dbReference type="ARBA" id="ARBA00022448"/>
    </source>
</evidence>
<keyword evidence="5" id="KW-0349">Heme</keyword>
<dbReference type="Gene3D" id="1.20.950.20">
    <property type="entry name" value="Transmembrane di-heme cytochromes, Chain C"/>
    <property type="match status" value="1"/>
</dbReference>
<dbReference type="GO" id="GO:0020037">
    <property type="term" value="F:heme binding"/>
    <property type="evidence" value="ECO:0007669"/>
    <property type="project" value="TreeGrafter"/>
</dbReference>
<dbReference type="AlphaFoldDB" id="A0A9W6J6K9"/>
<evidence type="ECO:0000256" key="6">
    <source>
        <dbReference type="ARBA" id="ARBA00022692"/>
    </source>
</evidence>
<evidence type="ECO:0000256" key="10">
    <source>
        <dbReference type="ARBA" id="ARBA00023004"/>
    </source>
</evidence>
<dbReference type="InterPro" id="IPR011577">
    <property type="entry name" value="Cyt_b561_bac/Ni-Hgenase"/>
</dbReference>
<dbReference type="GO" id="GO:0046872">
    <property type="term" value="F:metal ion binding"/>
    <property type="evidence" value="ECO:0007669"/>
    <property type="project" value="UniProtKB-KW"/>
</dbReference>
<keyword evidence="11 13" id="KW-0472">Membrane</keyword>
<name>A0A9W6J6K9_9HYPH</name>
<dbReference type="Proteomes" id="UP001143370">
    <property type="component" value="Unassembled WGS sequence"/>
</dbReference>
<evidence type="ECO:0000256" key="8">
    <source>
        <dbReference type="ARBA" id="ARBA00022982"/>
    </source>
</evidence>
<evidence type="ECO:0000256" key="2">
    <source>
        <dbReference type="ARBA" id="ARBA00004651"/>
    </source>
</evidence>
<evidence type="ECO:0000256" key="13">
    <source>
        <dbReference type="SAM" id="Phobius"/>
    </source>
</evidence>